<reference evidence="1" key="1">
    <citation type="submission" date="2021-06" db="EMBL/GenBank/DDBJ databases">
        <title>Parelaphostrongylus tenuis whole genome reference sequence.</title>
        <authorList>
            <person name="Garwood T.J."/>
            <person name="Larsen P.A."/>
            <person name="Fountain-Jones N.M."/>
            <person name="Garbe J.R."/>
            <person name="Macchietto M.G."/>
            <person name="Kania S.A."/>
            <person name="Gerhold R.W."/>
            <person name="Richards J.E."/>
            <person name="Wolf T.M."/>
        </authorList>
    </citation>
    <scope>NUCLEOTIDE SEQUENCE</scope>
    <source>
        <strain evidence="1">MNPRO001-30</strain>
        <tissue evidence="1">Meninges</tissue>
    </source>
</reference>
<protein>
    <submittedName>
        <fullName evidence="1">Uncharacterized protein</fullName>
    </submittedName>
</protein>
<keyword evidence="2" id="KW-1185">Reference proteome</keyword>
<gene>
    <name evidence="1" type="ORF">KIN20_012594</name>
</gene>
<proteinExistence type="predicted"/>
<accession>A0AAD5MAW2</accession>
<evidence type="ECO:0000313" key="1">
    <source>
        <dbReference type="EMBL" id="KAJ1355262.1"/>
    </source>
</evidence>
<dbReference type="AlphaFoldDB" id="A0AAD5MAW2"/>
<comment type="caution">
    <text evidence="1">The sequence shown here is derived from an EMBL/GenBank/DDBJ whole genome shotgun (WGS) entry which is preliminary data.</text>
</comment>
<dbReference type="Proteomes" id="UP001196413">
    <property type="component" value="Unassembled WGS sequence"/>
</dbReference>
<sequence>MRFLMLADEVEVSEKRLSTNGYGRILSRKRQPFLNRRLRISALCKLLVKNMCRQRGILDASLSSAPIFK</sequence>
<name>A0AAD5MAW2_PARTN</name>
<organism evidence="1 2">
    <name type="scientific">Parelaphostrongylus tenuis</name>
    <name type="common">Meningeal worm</name>
    <dbReference type="NCBI Taxonomy" id="148309"/>
    <lineage>
        <taxon>Eukaryota</taxon>
        <taxon>Metazoa</taxon>
        <taxon>Ecdysozoa</taxon>
        <taxon>Nematoda</taxon>
        <taxon>Chromadorea</taxon>
        <taxon>Rhabditida</taxon>
        <taxon>Rhabditina</taxon>
        <taxon>Rhabditomorpha</taxon>
        <taxon>Strongyloidea</taxon>
        <taxon>Metastrongylidae</taxon>
        <taxon>Parelaphostrongylus</taxon>
    </lineage>
</organism>
<evidence type="ECO:0000313" key="2">
    <source>
        <dbReference type="Proteomes" id="UP001196413"/>
    </source>
</evidence>
<dbReference type="EMBL" id="JAHQIW010002404">
    <property type="protein sequence ID" value="KAJ1355262.1"/>
    <property type="molecule type" value="Genomic_DNA"/>
</dbReference>